<proteinExistence type="predicted"/>
<protein>
    <recommendedName>
        <fullName evidence="2">Rubredoxin-like domain-containing protein</fullName>
    </recommendedName>
</protein>
<gene>
    <name evidence="1" type="ORF">LCGC14_2908150</name>
</gene>
<feature type="non-terminal residue" evidence="1">
    <location>
        <position position="86"/>
    </location>
</feature>
<name>A0A0F8XSU0_9ZZZZ</name>
<accession>A0A0F8XSU0</accession>
<dbReference type="AlphaFoldDB" id="A0A0F8XSU0"/>
<comment type="caution">
    <text evidence="1">The sequence shown here is derived from an EMBL/GenBank/DDBJ whole genome shotgun (WGS) entry which is preliminary data.</text>
</comment>
<sequence length="86" mass="9926">MTHVCECLVCGHIWTSRVEDPLKCPKCGSYDWVTDIQDVKPTKRPKLTKDAQRMKKCSDCGIWQSMRNAVCRFCGSAEFLRRPVFV</sequence>
<dbReference type="EMBL" id="LAZR01057466">
    <property type="protein sequence ID" value="KKK72013.1"/>
    <property type="molecule type" value="Genomic_DNA"/>
</dbReference>
<evidence type="ECO:0000313" key="1">
    <source>
        <dbReference type="EMBL" id="KKK72013.1"/>
    </source>
</evidence>
<evidence type="ECO:0008006" key="2">
    <source>
        <dbReference type="Google" id="ProtNLM"/>
    </source>
</evidence>
<organism evidence="1">
    <name type="scientific">marine sediment metagenome</name>
    <dbReference type="NCBI Taxonomy" id="412755"/>
    <lineage>
        <taxon>unclassified sequences</taxon>
        <taxon>metagenomes</taxon>
        <taxon>ecological metagenomes</taxon>
    </lineage>
</organism>
<reference evidence="1" key="1">
    <citation type="journal article" date="2015" name="Nature">
        <title>Complex archaea that bridge the gap between prokaryotes and eukaryotes.</title>
        <authorList>
            <person name="Spang A."/>
            <person name="Saw J.H."/>
            <person name="Jorgensen S.L."/>
            <person name="Zaremba-Niedzwiedzka K."/>
            <person name="Martijn J."/>
            <person name="Lind A.E."/>
            <person name="van Eijk R."/>
            <person name="Schleper C."/>
            <person name="Guy L."/>
            <person name="Ettema T.J."/>
        </authorList>
    </citation>
    <scope>NUCLEOTIDE SEQUENCE</scope>
</reference>